<evidence type="ECO:0000256" key="1">
    <source>
        <dbReference type="SAM" id="MobiDB-lite"/>
    </source>
</evidence>
<dbReference type="KEGG" id="dya:Dyak_GE27755"/>
<dbReference type="Proteomes" id="UP000002282">
    <property type="component" value="Chromosome 3R"/>
</dbReference>
<feature type="region of interest" description="Disordered" evidence="1">
    <location>
        <begin position="110"/>
        <end position="132"/>
    </location>
</feature>
<reference evidence="2 3" key="1">
    <citation type="journal article" date="2007" name="Nature">
        <title>Evolution of genes and genomes on the Drosophila phylogeny.</title>
        <authorList>
            <consortium name="Drosophila 12 Genomes Consortium"/>
            <person name="Clark A.G."/>
            <person name="Eisen M.B."/>
            <person name="Smith D.R."/>
            <person name="Bergman C.M."/>
            <person name="Oliver B."/>
            <person name="Markow T.A."/>
            <person name="Kaufman T.C."/>
            <person name="Kellis M."/>
            <person name="Gelbart W."/>
            <person name="Iyer V.N."/>
            <person name="Pollard D.A."/>
            <person name="Sackton T.B."/>
            <person name="Larracuente A.M."/>
            <person name="Singh N.D."/>
            <person name="Abad J.P."/>
            <person name="Abt D.N."/>
            <person name="Adryan B."/>
            <person name="Aguade M."/>
            <person name="Akashi H."/>
            <person name="Anderson W.W."/>
            <person name="Aquadro C.F."/>
            <person name="Ardell D.H."/>
            <person name="Arguello R."/>
            <person name="Artieri C.G."/>
            <person name="Barbash D.A."/>
            <person name="Barker D."/>
            <person name="Barsanti P."/>
            <person name="Batterham P."/>
            <person name="Batzoglou S."/>
            <person name="Begun D."/>
            <person name="Bhutkar A."/>
            <person name="Blanco E."/>
            <person name="Bosak S.A."/>
            <person name="Bradley R.K."/>
            <person name="Brand A.D."/>
            <person name="Brent M.R."/>
            <person name="Brooks A.N."/>
            <person name="Brown R.H."/>
            <person name="Butlin R.K."/>
            <person name="Caggese C."/>
            <person name="Calvi B.R."/>
            <person name="Bernardo de Carvalho A."/>
            <person name="Caspi A."/>
            <person name="Castrezana S."/>
            <person name="Celniker S.E."/>
            <person name="Chang J.L."/>
            <person name="Chapple C."/>
            <person name="Chatterji S."/>
            <person name="Chinwalla A."/>
            <person name="Civetta A."/>
            <person name="Clifton S.W."/>
            <person name="Comeron J.M."/>
            <person name="Costello J.C."/>
            <person name="Coyne J.A."/>
            <person name="Daub J."/>
            <person name="David R.G."/>
            <person name="Delcher A.L."/>
            <person name="Delehaunty K."/>
            <person name="Do C.B."/>
            <person name="Ebling H."/>
            <person name="Edwards K."/>
            <person name="Eickbush T."/>
            <person name="Evans J.D."/>
            <person name="Filipski A."/>
            <person name="Findeiss S."/>
            <person name="Freyhult E."/>
            <person name="Fulton L."/>
            <person name="Fulton R."/>
            <person name="Garcia A.C."/>
            <person name="Gardiner A."/>
            <person name="Garfield D.A."/>
            <person name="Garvin B.E."/>
            <person name="Gibson G."/>
            <person name="Gilbert D."/>
            <person name="Gnerre S."/>
            <person name="Godfrey J."/>
            <person name="Good R."/>
            <person name="Gotea V."/>
            <person name="Gravely B."/>
            <person name="Greenberg A.J."/>
            <person name="Griffiths-Jones S."/>
            <person name="Gross S."/>
            <person name="Guigo R."/>
            <person name="Gustafson E.A."/>
            <person name="Haerty W."/>
            <person name="Hahn M.W."/>
            <person name="Halligan D.L."/>
            <person name="Halpern A.L."/>
            <person name="Halter G.M."/>
            <person name="Han M.V."/>
            <person name="Heger A."/>
            <person name="Hillier L."/>
            <person name="Hinrichs A.S."/>
            <person name="Holmes I."/>
            <person name="Hoskins R.A."/>
            <person name="Hubisz M.J."/>
            <person name="Hultmark D."/>
            <person name="Huntley M.A."/>
            <person name="Jaffe D.B."/>
            <person name="Jagadeeshan S."/>
            <person name="Jeck W.R."/>
            <person name="Johnson J."/>
            <person name="Jones C.D."/>
            <person name="Jordan W.C."/>
            <person name="Karpen G.H."/>
            <person name="Kataoka E."/>
            <person name="Keightley P.D."/>
            <person name="Kheradpour P."/>
            <person name="Kirkness E.F."/>
            <person name="Koerich L.B."/>
            <person name="Kristiansen K."/>
            <person name="Kudrna D."/>
            <person name="Kulathinal R.J."/>
            <person name="Kumar S."/>
            <person name="Kwok R."/>
            <person name="Lander E."/>
            <person name="Langley C.H."/>
            <person name="Lapoint R."/>
            <person name="Lazzaro B.P."/>
            <person name="Lee S.J."/>
            <person name="Levesque L."/>
            <person name="Li R."/>
            <person name="Lin C.F."/>
            <person name="Lin M.F."/>
            <person name="Lindblad-Toh K."/>
            <person name="Llopart A."/>
            <person name="Long M."/>
            <person name="Low L."/>
            <person name="Lozovsky E."/>
            <person name="Lu J."/>
            <person name="Luo M."/>
            <person name="Machado C.A."/>
            <person name="Makalowski W."/>
            <person name="Marzo M."/>
            <person name="Matsuda M."/>
            <person name="Matzkin L."/>
            <person name="McAllister B."/>
            <person name="McBride C.S."/>
            <person name="McKernan B."/>
            <person name="McKernan K."/>
            <person name="Mendez-Lago M."/>
            <person name="Minx P."/>
            <person name="Mollenhauer M.U."/>
            <person name="Montooth K."/>
            <person name="Mount S.M."/>
            <person name="Mu X."/>
            <person name="Myers E."/>
            <person name="Negre B."/>
            <person name="Newfeld S."/>
            <person name="Nielsen R."/>
            <person name="Noor M.A."/>
            <person name="O'Grady P."/>
            <person name="Pachter L."/>
            <person name="Papaceit M."/>
            <person name="Parisi M.J."/>
            <person name="Parisi M."/>
            <person name="Parts L."/>
            <person name="Pedersen J.S."/>
            <person name="Pesole G."/>
            <person name="Phillippy A.M."/>
            <person name="Ponting C.P."/>
            <person name="Pop M."/>
            <person name="Porcelli D."/>
            <person name="Powell J.R."/>
            <person name="Prohaska S."/>
            <person name="Pruitt K."/>
            <person name="Puig M."/>
            <person name="Quesneville H."/>
            <person name="Ram K.R."/>
            <person name="Rand D."/>
            <person name="Rasmussen M.D."/>
            <person name="Reed L.K."/>
            <person name="Reenan R."/>
            <person name="Reily A."/>
            <person name="Remington K.A."/>
            <person name="Rieger T.T."/>
            <person name="Ritchie M.G."/>
            <person name="Robin C."/>
            <person name="Rogers Y.H."/>
            <person name="Rohde C."/>
            <person name="Rozas J."/>
            <person name="Rubenfield M.J."/>
            <person name="Ruiz A."/>
            <person name="Russo S."/>
            <person name="Salzberg S.L."/>
            <person name="Sanchez-Gracia A."/>
            <person name="Saranga D.J."/>
            <person name="Sato H."/>
            <person name="Schaeffer S.W."/>
            <person name="Schatz M.C."/>
            <person name="Schlenke T."/>
            <person name="Schwartz R."/>
            <person name="Segarra C."/>
            <person name="Singh R.S."/>
            <person name="Sirot L."/>
            <person name="Sirota M."/>
            <person name="Sisneros N.B."/>
            <person name="Smith C.D."/>
            <person name="Smith T.F."/>
            <person name="Spieth J."/>
            <person name="Stage D.E."/>
            <person name="Stark A."/>
            <person name="Stephan W."/>
            <person name="Strausberg R.L."/>
            <person name="Strempel S."/>
            <person name="Sturgill D."/>
            <person name="Sutton G."/>
            <person name="Sutton G.G."/>
            <person name="Tao W."/>
            <person name="Teichmann S."/>
            <person name="Tobari Y.N."/>
            <person name="Tomimura Y."/>
            <person name="Tsolas J.M."/>
            <person name="Valente V.L."/>
            <person name="Venter E."/>
            <person name="Venter J.C."/>
            <person name="Vicario S."/>
            <person name="Vieira F.G."/>
            <person name="Vilella A.J."/>
            <person name="Villasante A."/>
            <person name="Walenz B."/>
            <person name="Wang J."/>
            <person name="Wasserman M."/>
            <person name="Watts T."/>
            <person name="Wilson D."/>
            <person name="Wilson R.K."/>
            <person name="Wing R.A."/>
            <person name="Wolfner M.F."/>
            <person name="Wong A."/>
            <person name="Wong G.K."/>
            <person name="Wu C.I."/>
            <person name="Wu G."/>
            <person name="Yamamoto D."/>
            <person name="Yang H.P."/>
            <person name="Yang S.P."/>
            <person name="Yorke J.A."/>
            <person name="Yoshida K."/>
            <person name="Zdobnov E."/>
            <person name="Zhang P."/>
            <person name="Zhang Y."/>
            <person name="Zimin A.V."/>
            <person name="Baldwin J."/>
            <person name="Abdouelleil A."/>
            <person name="Abdulkadir J."/>
            <person name="Abebe A."/>
            <person name="Abera B."/>
            <person name="Abreu J."/>
            <person name="Acer S.C."/>
            <person name="Aftuck L."/>
            <person name="Alexander A."/>
            <person name="An P."/>
            <person name="Anderson E."/>
            <person name="Anderson S."/>
            <person name="Arachi H."/>
            <person name="Azer M."/>
            <person name="Bachantsang P."/>
            <person name="Barry A."/>
            <person name="Bayul T."/>
            <person name="Berlin A."/>
            <person name="Bessette D."/>
            <person name="Bloom T."/>
            <person name="Blye J."/>
            <person name="Boguslavskiy L."/>
            <person name="Bonnet C."/>
            <person name="Boukhgalter B."/>
            <person name="Bourzgui I."/>
            <person name="Brown A."/>
            <person name="Cahill P."/>
            <person name="Channer S."/>
            <person name="Cheshatsang Y."/>
            <person name="Chuda L."/>
            <person name="Citroen M."/>
            <person name="Collymore A."/>
            <person name="Cooke P."/>
            <person name="Costello M."/>
            <person name="D'Aco K."/>
            <person name="Daza R."/>
            <person name="De Haan G."/>
            <person name="DeGray S."/>
            <person name="DeMaso C."/>
            <person name="Dhargay N."/>
            <person name="Dooley K."/>
            <person name="Dooley E."/>
            <person name="Doricent M."/>
            <person name="Dorje P."/>
            <person name="Dorjee K."/>
            <person name="Dupes A."/>
            <person name="Elong R."/>
            <person name="Falk J."/>
            <person name="Farina A."/>
            <person name="Faro S."/>
            <person name="Ferguson D."/>
            <person name="Fisher S."/>
            <person name="Foley C.D."/>
            <person name="Franke A."/>
            <person name="Friedrich D."/>
            <person name="Gadbois L."/>
            <person name="Gearin G."/>
            <person name="Gearin C.R."/>
            <person name="Giannoukos G."/>
            <person name="Goode T."/>
            <person name="Graham J."/>
            <person name="Grandbois E."/>
            <person name="Grewal S."/>
            <person name="Gyaltsen K."/>
            <person name="Hafez N."/>
            <person name="Hagos B."/>
            <person name="Hall J."/>
            <person name="Henson C."/>
            <person name="Hollinger A."/>
            <person name="Honan T."/>
            <person name="Huard M.D."/>
            <person name="Hughes L."/>
            <person name="Hurhula B."/>
            <person name="Husby M.E."/>
            <person name="Kamat A."/>
            <person name="Kanga B."/>
            <person name="Kashin S."/>
            <person name="Khazanovich D."/>
            <person name="Kisner P."/>
            <person name="Lance K."/>
            <person name="Lara M."/>
            <person name="Lee W."/>
            <person name="Lennon N."/>
            <person name="Letendre F."/>
            <person name="LeVine R."/>
            <person name="Lipovsky A."/>
            <person name="Liu X."/>
            <person name="Liu J."/>
            <person name="Liu S."/>
            <person name="Lokyitsang T."/>
            <person name="Lokyitsang Y."/>
            <person name="Lubonja R."/>
            <person name="Lui A."/>
            <person name="MacDonald P."/>
            <person name="Magnisalis V."/>
            <person name="Maru K."/>
            <person name="Matthews C."/>
            <person name="McCusker W."/>
            <person name="McDonough S."/>
            <person name="Mehta T."/>
            <person name="Meldrim J."/>
            <person name="Meneus L."/>
            <person name="Mihai O."/>
            <person name="Mihalev A."/>
            <person name="Mihova T."/>
            <person name="Mittelman R."/>
            <person name="Mlenga V."/>
            <person name="Montmayeur A."/>
            <person name="Mulrain L."/>
            <person name="Navidi A."/>
            <person name="Naylor J."/>
            <person name="Negash T."/>
            <person name="Nguyen T."/>
            <person name="Nguyen N."/>
            <person name="Nicol R."/>
            <person name="Norbu C."/>
            <person name="Norbu N."/>
            <person name="Novod N."/>
            <person name="O'Neill B."/>
            <person name="Osman S."/>
            <person name="Markiewicz E."/>
            <person name="Oyono O.L."/>
            <person name="Patti C."/>
            <person name="Phunkhang P."/>
            <person name="Pierre F."/>
            <person name="Priest M."/>
            <person name="Raghuraman S."/>
            <person name="Rege F."/>
            <person name="Reyes R."/>
            <person name="Rise C."/>
            <person name="Rogov P."/>
            <person name="Ross K."/>
            <person name="Ryan E."/>
            <person name="Settipalli S."/>
            <person name="Shea T."/>
            <person name="Sherpa N."/>
            <person name="Shi L."/>
            <person name="Shih D."/>
            <person name="Sparrow T."/>
            <person name="Spaulding J."/>
            <person name="Stalker J."/>
            <person name="Stange-Thomann N."/>
            <person name="Stavropoulos S."/>
            <person name="Stone C."/>
            <person name="Strader C."/>
            <person name="Tesfaye S."/>
            <person name="Thomson T."/>
            <person name="Thoulutsang Y."/>
            <person name="Thoulutsang D."/>
            <person name="Topham K."/>
            <person name="Topping I."/>
            <person name="Tsamla T."/>
            <person name="Vassiliev H."/>
            <person name="Vo A."/>
            <person name="Wangchuk T."/>
            <person name="Wangdi T."/>
            <person name="Weiand M."/>
            <person name="Wilkinson J."/>
            <person name="Wilson A."/>
            <person name="Yadav S."/>
            <person name="Young G."/>
            <person name="Yu Q."/>
            <person name="Zembek L."/>
            <person name="Zhong D."/>
            <person name="Zimmer A."/>
            <person name="Zwirko Z."/>
            <person name="Jaffe D.B."/>
            <person name="Alvarez P."/>
            <person name="Brockman W."/>
            <person name="Butler J."/>
            <person name="Chin C."/>
            <person name="Gnerre S."/>
            <person name="Grabherr M."/>
            <person name="Kleber M."/>
            <person name="Mauceli E."/>
            <person name="MacCallum I."/>
        </authorList>
    </citation>
    <scope>NUCLEOTIDE SEQUENCE [LARGE SCALE GENOMIC DNA]</scope>
    <source>
        <strain evidence="3">Tai18E2 / Tucson 14021-0261.01</strain>
    </source>
</reference>
<sequence>MSYNCPVHNKDSSALTITRSPNSDDAKIAMCACLELANCQAENCQLKQKLIEYQAKICSLEQLVSTIAEEQHQILKEVVELRKETRAAPMETDGNVVEPSANPSVVYQDDLEDEDGYNPDSESEDDGIRSPVLSTHSSMASLVSLSFSSTSSLEQNTFNDSSDSEFIQAFYSENEENLEAHLIPVASSPKVSTPQSYTFDSDGEL</sequence>
<keyword evidence="3" id="KW-1185">Reference proteome</keyword>
<feature type="compositionally biased region" description="Acidic residues" evidence="1">
    <location>
        <begin position="110"/>
        <end position="125"/>
    </location>
</feature>
<name>A0A0R1E5U8_DROYA</name>
<dbReference type="EMBL" id="CM000160">
    <property type="protein sequence ID" value="KRK03555.1"/>
    <property type="molecule type" value="Genomic_DNA"/>
</dbReference>
<evidence type="ECO:0000313" key="3">
    <source>
        <dbReference type="Proteomes" id="UP000002282"/>
    </source>
</evidence>
<organism evidence="2 3">
    <name type="scientific">Drosophila yakuba</name>
    <name type="common">Fruit fly</name>
    <dbReference type="NCBI Taxonomy" id="7245"/>
    <lineage>
        <taxon>Eukaryota</taxon>
        <taxon>Metazoa</taxon>
        <taxon>Ecdysozoa</taxon>
        <taxon>Arthropoda</taxon>
        <taxon>Hexapoda</taxon>
        <taxon>Insecta</taxon>
        <taxon>Pterygota</taxon>
        <taxon>Neoptera</taxon>
        <taxon>Endopterygota</taxon>
        <taxon>Diptera</taxon>
        <taxon>Brachycera</taxon>
        <taxon>Muscomorpha</taxon>
        <taxon>Ephydroidea</taxon>
        <taxon>Drosophilidae</taxon>
        <taxon>Drosophila</taxon>
        <taxon>Sophophora</taxon>
    </lineage>
</organism>
<gene>
    <name evidence="2" type="primary">Dyak\GE27755</name>
    <name evidence="2" type="synonym">GE27755</name>
    <name evidence="2" type="ORF">Dyak_GE27755</name>
</gene>
<reference evidence="2 3" key="2">
    <citation type="journal article" date="2007" name="PLoS Biol.">
        <title>Principles of genome evolution in the Drosophila melanogaster species group.</title>
        <authorList>
            <person name="Ranz J.M."/>
            <person name="Maurin D."/>
            <person name="Chan Y.S."/>
            <person name="von Grotthuss M."/>
            <person name="Hillier L.W."/>
            <person name="Roote J."/>
            <person name="Ashburner M."/>
            <person name="Bergman C.M."/>
        </authorList>
    </citation>
    <scope>NUCLEOTIDE SEQUENCE [LARGE SCALE GENOMIC DNA]</scope>
    <source>
        <strain evidence="3">Tai18E2 / Tucson 14021-0261.01</strain>
    </source>
</reference>
<accession>A0A0R1E5U8</accession>
<dbReference type="AlphaFoldDB" id="A0A0R1E5U8"/>
<dbReference type="OrthoDB" id="7864469at2759"/>
<evidence type="ECO:0000313" key="2">
    <source>
        <dbReference type="EMBL" id="KRK03555.1"/>
    </source>
</evidence>
<proteinExistence type="predicted"/>
<protein>
    <submittedName>
        <fullName evidence="2">Uncharacterized protein</fullName>
    </submittedName>
</protein>